<dbReference type="GO" id="GO:0032787">
    <property type="term" value="P:monocarboxylic acid metabolic process"/>
    <property type="evidence" value="ECO:0007669"/>
    <property type="project" value="UniProtKB-ARBA"/>
</dbReference>
<dbReference type="InterPro" id="IPR050259">
    <property type="entry name" value="SDR"/>
</dbReference>
<dbReference type="SUPFAM" id="SSF51735">
    <property type="entry name" value="NAD(P)-binding Rossmann-fold domains"/>
    <property type="match status" value="1"/>
</dbReference>
<protein>
    <submittedName>
        <fullName evidence="2">SDR family oxidoreductase</fullName>
    </submittedName>
</protein>
<accession>A0A3A8H9D2</accession>
<dbReference type="PANTHER" id="PTHR42879">
    <property type="entry name" value="3-OXOACYL-(ACYL-CARRIER-PROTEIN) REDUCTASE"/>
    <property type="match status" value="1"/>
</dbReference>
<dbReference type="EMBL" id="JABFJV010000196">
    <property type="protein sequence ID" value="NOK36985.1"/>
    <property type="molecule type" value="Genomic_DNA"/>
</dbReference>
<dbReference type="Pfam" id="PF13561">
    <property type="entry name" value="adh_short_C2"/>
    <property type="match status" value="1"/>
</dbReference>
<organism evidence="2 3">
    <name type="scientific">Corallococcus exercitus</name>
    <dbReference type="NCBI Taxonomy" id="2316736"/>
    <lineage>
        <taxon>Bacteria</taxon>
        <taxon>Pseudomonadati</taxon>
        <taxon>Myxococcota</taxon>
        <taxon>Myxococcia</taxon>
        <taxon>Myxococcales</taxon>
        <taxon>Cystobacterineae</taxon>
        <taxon>Myxococcaceae</taxon>
        <taxon>Corallococcus</taxon>
    </lineage>
</organism>
<dbReference type="PROSITE" id="PS00061">
    <property type="entry name" value="ADH_SHORT"/>
    <property type="match status" value="1"/>
</dbReference>
<dbReference type="PRINTS" id="PR00081">
    <property type="entry name" value="GDHRDH"/>
</dbReference>
<sequence length="254" mass="26121">MANETTKTVVVTGASRGIGRAVSLAFAREGYDVWALARSAESLEALRKDGGERIRPLTVDVADESALLAACKTVLAAGTPRVLVNNAGITVSAPLTKTSTADLAKVMAVNVTAPFLLCRELMPAMASAGGGRVINIGSITATRGAKYTSAYCASKHALLGLTRALSVEYARKNVTVNIVNPGWVETDMFAGATAAITKTTGRSEEQAREALAGMSAMGRIIQPEEVAAMCLFLASEAAAPITGAAYAIDGGEAA</sequence>
<dbReference type="OrthoDB" id="5499704at2"/>
<evidence type="ECO:0000313" key="3">
    <source>
        <dbReference type="Proteomes" id="UP000563426"/>
    </source>
</evidence>
<evidence type="ECO:0000313" key="2">
    <source>
        <dbReference type="EMBL" id="NOK36985.1"/>
    </source>
</evidence>
<dbReference type="InterPro" id="IPR020904">
    <property type="entry name" value="Sc_DH/Rdtase_CS"/>
</dbReference>
<keyword evidence="3" id="KW-1185">Reference proteome</keyword>
<reference evidence="2 3" key="1">
    <citation type="submission" date="2020-05" db="EMBL/GenBank/DDBJ databases">
        <authorList>
            <person name="Whitworth D."/>
        </authorList>
    </citation>
    <scope>NUCLEOTIDE SEQUENCE [LARGE SCALE GENOMIC DNA]</scope>
    <source>
        <strain evidence="2 3">AB043B</strain>
    </source>
</reference>
<dbReference type="PRINTS" id="PR00080">
    <property type="entry name" value="SDRFAMILY"/>
</dbReference>
<dbReference type="FunFam" id="3.40.50.720:FF:000084">
    <property type="entry name" value="Short-chain dehydrogenase reductase"/>
    <property type="match status" value="1"/>
</dbReference>
<dbReference type="CDD" id="cd05233">
    <property type="entry name" value="SDR_c"/>
    <property type="match status" value="1"/>
</dbReference>
<gene>
    <name evidence="2" type="ORF">HMI49_27650</name>
</gene>
<evidence type="ECO:0000256" key="1">
    <source>
        <dbReference type="ARBA" id="ARBA00006484"/>
    </source>
</evidence>
<name>A0A3A8H9D2_9BACT</name>
<comment type="caution">
    <text evidence="2">The sequence shown here is derived from an EMBL/GenBank/DDBJ whole genome shotgun (WGS) entry which is preliminary data.</text>
</comment>
<proteinExistence type="inferred from homology"/>
<dbReference type="Gene3D" id="3.40.50.720">
    <property type="entry name" value="NAD(P)-binding Rossmann-like Domain"/>
    <property type="match status" value="1"/>
</dbReference>
<comment type="similarity">
    <text evidence="1">Belongs to the short-chain dehydrogenases/reductases (SDR) family.</text>
</comment>
<dbReference type="PANTHER" id="PTHR42879:SF2">
    <property type="entry name" value="3-OXOACYL-[ACYL-CARRIER-PROTEIN] REDUCTASE FABG"/>
    <property type="match status" value="1"/>
</dbReference>
<dbReference type="InterPro" id="IPR002347">
    <property type="entry name" value="SDR_fam"/>
</dbReference>
<dbReference type="Proteomes" id="UP000563426">
    <property type="component" value="Unassembled WGS sequence"/>
</dbReference>
<dbReference type="RefSeq" id="WP_120529659.1">
    <property type="nucleotide sequence ID" value="NZ_JABFJV010000196.1"/>
</dbReference>
<dbReference type="InterPro" id="IPR036291">
    <property type="entry name" value="NAD(P)-bd_dom_sf"/>
</dbReference>
<dbReference type="AlphaFoldDB" id="A0A3A8H9D2"/>